<protein>
    <submittedName>
        <fullName evidence="2">Uncharacterized protein</fullName>
    </submittedName>
</protein>
<name>A0A4Q2V3B7_FUSOX</name>
<proteinExistence type="predicted"/>
<organism evidence="2 3">
    <name type="scientific">Fusarium oxysporum f. sp. narcissi</name>
    <dbReference type="NCBI Taxonomy" id="451672"/>
    <lineage>
        <taxon>Eukaryota</taxon>
        <taxon>Fungi</taxon>
        <taxon>Dikarya</taxon>
        <taxon>Ascomycota</taxon>
        <taxon>Pezizomycotina</taxon>
        <taxon>Sordariomycetes</taxon>
        <taxon>Hypocreomycetidae</taxon>
        <taxon>Hypocreales</taxon>
        <taxon>Nectriaceae</taxon>
        <taxon>Fusarium</taxon>
        <taxon>Fusarium oxysporum species complex</taxon>
    </lineage>
</organism>
<gene>
    <name evidence="2" type="ORF">BFJ63_vAg17804</name>
</gene>
<comment type="caution">
    <text evidence="2">The sequence shown here is derived from an EMBL/GenBank/DDBJ whole genome shotgun (WGS) entry which is preliminary data.</text>
</comment>
<feature type="region of interest" description="Disordered" evidence="1">
    <location>
        <begin position="1"/>
        <end position="20"/>
    </location>
</feature>
<sequence>MWPSEFRDYQSDDHDVEQNETTPWLRHTGWSRLFHNRPLGIIAATAKKPKPAWNEDYLLGQWHTLQLSDWMEQFLSRRNDFDTKVDDQELTQLFQSGIKIRNAAVLRYVIGSDRMWNS</sequence>
<evidence type="ECO:0000313" key="3">
    <source>
        <dbReference type="Proteomes" id="UP000290540"/>
    </source>
</evidence>
<evidence type="ECO:0000256" key="1">
    <source>
        <dbReference type="SAM" id="MobiDB-lite"/>
    </source>
</evidence>
<feature type="compositionally biased region" description="Basic and acidic residues" evidence="1">
    <location>
        <begin position="1"/>
        <end position="17"/>
    </location>
</feature>
<dbReference type="EMBL" id="MQTW01000683">
    <property type="protein sequence ID" value="RYC79319.1"/>
    <property type="molecule type" value="Genomic_DNA"/>
</dbReference>
<reference evidence="2 3" key="1">
    <citation type="submission" date="2016-12" db="EMBL/GenBank/DDBJ databases">
        <title>Draft genome sequence of Fusarium oxysporum causing rot on Narcissus.</title>
        <authorList>
            <person name="Armitage A.D."/>
            <person name="Taylor A."/>
            <person name="Clarkson J.P."/>
            <person name="Harrison R.J."/>
            <person name="Jackson A.C."/>
        </authorList>
    </citation>
    <scope>NUCLEOTIDE SEQUENCE [LARGE SCALE GENOMIC DNA]</scope>
    <source>
        <strain evidence="2 3">N139</strain>
    </source>
</reference>
<dbReference type="Proteomes" id="UP000290540">
    <property type="component" value="Unassembled WGS sequence"/>
</dbReference>
<accession>A0A4Q2V3B7</accession>
<dbReference type="AlphaFoldDB" id="A0A4Q2V3B7"/>
<evidence type="ECO:0000313" key="2">
    <source>
        <dbReference type="EMBL" id="RYC79319.1"/>
    </source>
</evidence>